<dbReference type="AlphaFoldDB" id="A0A9P6ARN5"/>
<feature type="compositionally biased region" description="Pro residues" evidence="1">
    <location>
        <begin position="1"/>
        <end position="14"/>
    </location>
</feature>
<accession>A0A9P6ARN5</accession>
<proteinExistence type="predicted"/>
<name>A0A9P6ARN5_9AGAM</name>
<dbReference type="SUPFAM" id="SSF50891">
    <property type="entry name" value="Cyclophilin-like"/>
    <property type="match status" value="1"/>
</dbReference>
<comment type="caution">
    <text evidence="3">The sequence shown here is derived from an EMBL/GenBank/DDBJ whole genome shotgun (WGS) entry which is preliminary data.</text>
</comment>
<reference evidence="3" key="1">
    <citation type="journal article" date="2020" name="Nat. Commun.">
        <title>Large-scale genome sequencing of mycorrhizal fungi provides insights into the early evolution of symbiotic traits.</title>
        <authorList>
            <person name="Miyauchi S."/>
            <person name="Kiss E."/>
            <person name="Kuo A."/>
            <person name="Drula E."/>
            <person name="Kohler A."/>
            <person name="Sanchez-Garcia M."/>
            <person name="Morin E."/>
            <person name="Andreopoulos B."/>
            <person name="Barry K.W."/>
            <person name="Bonito G."/>
            <person name="Buee M."/>
            <person name="Carver A."/>
            <person name="Chen C."/>
            <person name="Cichocki N."/>
            <person name="Clum A."/>
            <person name="Culley D."/>
            <person name="Crous P.W."/>
            <person name="Fauchery L."/>
            <person name="Girlanda M."/>
            <person name="Hayes R.D."/>
            <person name="Keri Z."/>
            <person name="LaButti K."/>
            <person name="Lipzen A."/>
            <person name="Lombard V."/>
            <person name="Magnuson J."/>
            <person name="Maillard F."/>
            <person name="Murat C."/>
            <person name="Nolan M."/>
            <person name="Ohm R.A."/>
            <person name="Pangilinan J."/>
            <person name="Pereira M.F."/>
            <person name="Perotto S."/>
            <person name="Peter M."/>
            <person name="Pfister S."/>
            <person name="Riley R."/>
            <person name="Sitrit Y."/>
            <person name="Stielow J.B."/>
            <person name="Szollosi G."/>
            <person name="Zifcakova L."/>
            <person name="Stursova M."/>
            <person name="Spatafora J.W."/>
            <person name="Tedersoo L."/>
            <person name="Vaario L.M."/>
            <person name="Yamada A."/>
            <person name="Yan M."/>
            <person name="Wang P."/>
            <person name="Xu J."/>
            <person name="Bruns T."/>
            <person name="Baldrian P."/>
            <person name="Vilgalys R."/>
            <person name="Dunand C."/>
            <person name="Henrissat B."/>
            <person name="Grigoriev I.V."/>
            <person name="Hibbett D."/>
            <person name="Nagy L.G."/>
            <person name="Martin F.M."/>
        </authorList>
    </citation>
    <scope>NUCLEOTIDE SEQUENCE</scope>
    <source>
        <strain evidence="3">UP504</strain>
    </source>
</reference>
<gene>
    <name evidence="3" type="ORF">BS47DRAFT_1365102</name>
</gene>
<evidence type="ECO:0000256" key="1">
    <source>
        <dbReference type="SAM" id="MobiDB-lite"/>
    </source>
</evidence>
<dbReference type="Proteomes" id="UP000886523">
    <property type="component" value="Unassembled WGS sequence"/>
</dbReference>
<feature type="region of interest" description="Disordered" evidence="1">
    <location>
        <begin position="96"/>
        <end position="120"/>
    </location>
</feature>
<evidence type="ECO:0000256" key="2">
    <source>
        <dbReference type="SAM" id="Phobius"/>
    </source>
</evidence>
<dbReference type="InterPro" id="IPR029000">
    <property type="entry name" value="Cyclophilin-like_dom_sf"/>
</dbReference>
<keyword evidence="2" id="KW-1133">Transmembrane helix</keyword>
<protein>
    <submittedName>
        <fullName evidence="3">Uncharacterized protein</fullName>
    </submittedName>
</protein>
<feature type="transmembrane region" description="Helical" evidence="2">
    <location>
        <begin position="207"/>
        <end position="229"/>
    </location>
</feature>
<keyword evidence="2" id="KW-0472">Membrane</keyword>
<evidence type="ECO:0000313" key="3">
    <source>
        <dbReference type="EMBL" id="KAF9509626.1"/>
    </source>
</evidence>
<feature type="region of interest" description="Disordered" evidence="1">
    <location>
        <begin position="1"/>
        <end position="20"/>
    </location>
</feature>
<keyword evidence="2" id="KW-0812">Transmembrane</keyword>
<dbReference type="EMBL" id="MU129031">
    <property type="protein sequence ID" value="KAF9509626.1"/>
    <property type="molecule type" value="Genomic_DNA"/>
</dbReference>
<evidence type="ECO:0000313" key="4">
    <source>
        <dbReference type="Proteomes" id="UP000886523"/>
    </source>
</evidence>
<keyword evidence="4" id="KW-1185">Reference proteome</keyword>
<dbReference type="Gene3D" id="2.40.100.10">
    <property type="entry name" value="Cyclophilin-like"/>
    <property type="match status" value="1"/>
</dbReference>
<organism evidence="3 4">
    <name type="scientific">Hydnum rufescens UP504</name>
    <dbReference type="NCBI Taxonomy" id="1448309"/>
    <lineage>
        <taxon>Eukaryota</taxon>
        <taxon>Fungi</taxon>
        <taxon>Dikarya</taxon>
        <taxon>Basidiomycota</taxon>
        <taxon>Agaricomycotina</taxon>
        <taxon>Agaricomycetes</taxon>
        <taxon>Cantharellales</taxon>
        <taxon>Hydnaceae</taxon>
        <taxon>Hydnum</taxon>
    </lineage>
</organism>
<sequence length="513" mass="57364">MYPHPPNPMGPPPTHGSGLRMRRNWRRHHRGRKAVPNVETGQRRWRYLTRQNLVPNLPVSEPSPSVQLYGPIDLKATEYNQLCPIDMALLEQLQQQSDQEYDPQKRRSLSGSSGRRTISPHPQQTTLIAQVASQCGSLAVIANLEKWQHYCMTGPIRFHHFTRYAHIGSRTVILTQQKTRRTKPLHGFPPTWVLEGLKVRYSSQRGLSFLTTMTVLLGVSMLTGFYVLYEEIHALCLPRRTCLATSGFAAIVHAHIAKYQPALADPYRHYMGHDAYQLYITRAEHAGLHGAHGPWMEDRHNLGGPAPLALPLLLVPPVINLSSKLSNNNEEGSLLVFSAVNPTVLYQISLSRVLQRLIATAVCFVNKAPQTETGVAVFDEAPKMCYNFLMLARQRKSDNRSCHRVMPGFMIPILYHTSCNKVLGWEACKRKHRFHSALAFGTPLSSAITPASGIGMPSKKRDNANRFGIKLGKEEENRSTAVVSDGEGEGKNLNLGSGAGCKDVYNIMLWVCS</sequence>